<name>A0A8S1XB98_PAROT</name>
<organism evidence="2 3">
    <name type="scientific">Paramecium octaurelia</name>
    <dbReference type="NCBI Taxonomy" id="43137"/>
    <lineage>
        <taxon>Eukaryota</taxon>
        <taxon>Sar</taxon>
        <taxon>Alveolata</taxon>
        <taxon>Ciliophora</taxon>
        <taxon>Intramacronucleata</taxon>
        <taxon>Oligohymenophorea</taxon>
        <taxon>Peniculida</taxon>
        <taxon>Parameciidae</taxon>
        <taxon>Paramecium</taxon>
    </lineage>
</organism>
<protein>
    <submittedName>
        <fullName evidence="2">Uncharacterized protein</fullName>
    </submittedName>
</protein>
<comment type="caution">
    <text evidence="2">The sequence shown here is derived from an EMBL/GenBank/DDBJ whole genome shotgun (WGS) entry which is preliminary data.</text>
</comment>
<keyword evidence="1" id="KW-1133">Transmembrane helix</keyword>
<reference evidence="2" key="1">
    <citation type="submission" date="2021-01" db="EMBL/GenBank/DDBJ databases">
        <authorList>
            <consortium name="Genoscope - CEA"/>
            <person name="William W."/>
        </authorList>
    </citation>
    <scope>NUCLEOTIDE SEQUENCE</scope>
</reference>
<dbReference type="AlphaFoldDB" id="A0A8S1XB98"/>
<keyword evidence="3" id="KW-1185">Reference proteome</keyword>
<accession>A0A8S1XB98</accession>
<gene>
    <name evidence="2" type="ORF">POCTA_138.1.T1160117</name>
</gene>
<evidence type="ECO:0000256" key="1">
    <source>
        <dbReference type="SAM" id="Phobius"/>
    </source>
</evidence>
<sequence>MSEGNNQGFIYCVSGKCTDLGLCLDLYLGTACSLLLMTLCIHQITVRVIEQRRLYKRKQLLFLIILLADTCKGIFRIE</sequence>
<dbReference type="Proteomes" id="UP000683925">
    <property type="component" value="Unassembled WGS sequence"/>
</dbReference>
<keyword evidence="1" id="KW-0812">Transmembrane</keyword>
<evidence type="ECO:0000313" key="3">
    <source>
        <dbReference type="Proteomes" id="UP000683925"/>
    </source>
</evidence>
<evidence type="ECO:0000313" key="2">
    <source>
        <dbReference type="EMBL" id="CAD8198249.1"/>
    </source>
</evidence>
<feature type="transmembrane region" description="Helical" evidence="1">
    <location>
        <begin position="26"/>
        <end position="48"/>
    </location>
</feature>
<dbReference type="EMBL" id="CAJJDP010000116">
    <property type="protein sequence ID" value="CAD8198249.1"/>
    <property type="molecule type" value="Genomic_DNA"/>
</dbReference>
<keyword evidence="1" id="KW-0472">Membrane</keyword>
<proteinExistence type="predicted"/>